<dbReference type="PANTHER" id="PTHR36459:SF1">
    <property type="entry name" value="FATTY ACID DESATURASE DOMAIN-CONTAINING PROTEIN-RELATED"/>
    <property type="match status" value="1"/>
</dbReference>
<reference evidence="3" key="1">
    <citation type="journal article" date="2009" name="Genome Res.">
        <title>Comparative genomic analyses of the human fungal pathogens Coccidioides and their relatives.</title>
        <authorList>
            <person name="Sharpton T.J."/>
            <person name="Stajich J.E."/>
            <person name="Rounsley S.D."/>
            <person name="Gardner M.J."/>
            <person name="Wortman J.R."/>
            <person name="Jordar V.S."/>
            <person name="Maiti R."/>
            <person name="Kodira C.D."/>
            <person name="Neafsey D.E."/>
            <person name="Zeng Q."/>
            <person name="Hung C.-Y."/>
            <person name="McMahan C."/>
            <person name="Muszewska A."/>
            <person name="Grynberg M."/>
            <person name="Mandel M.A."/>
            <person name="Kellner E.M."/>
            <person name="Barker B.M."/>
            <person name="Galgiani J.N."/>
            <person name="Orbach M.J."/>
            <person name="Kirkland T.N."/>
            <person name="Cole G.T."/>
            <person name="Henn M.R."/>
            <person name="Birren B.W."/>
            <person name="Taylor J.W."/>
        </authorList>
    </citation>
    <scope>NUCLEOTIDE SEQUENCE [LARGE SCALE GENOMIC DNA]</scope>
    <source>
        <strain evidence="3">UAMH 1704</strain>
    </source>
</reference>
<dbReference type="EMBL" id="CH476616">
    <property type="protein sequence ID" value="EEP79617.1"/>
    <property type="molecule type" value="Genomic_DNA"/>
</dbReference>
<keyword evidence="3" id="KW-1185">Reference proteome</keyword>
<dbReference type="RefSeq" id="XP_002544946.1">
    <property type="nucleotide sequence ID" value="XM_002544900.1"/>
</dbReference>
<organism evidence="2 3">
    <name type="scientific">Uncinocarpus reesii (strain UAMH 1704)</name>
    <dbReference type="NCBI Taxonomy" id="336963"/>
    <lineage>
        <taxon>Eukaryota</taxon>
        <taxon>Fungi</taxon>
        <taxon>Dikarya</taxon>
        <taxon>Ascomycota</taxon>
        <taxon>Pezizomycotina</taxon>
        <taxon>Eurotiomycetes</taxon>
        <taxon>Eurotiomycetidae</taxon>
        <taxon>Onygenales</taxon>
        <taxon>Onygenaceae</taxon>
        <taxon>Uncinocarpus</taxon>
    </lineage>
</organism>
<feature type="domain" description="Fatty acid desaturase" evidence="1">
    <location>
        <begin position="134"/>
        <end position="219"/>
    </location>
</feature>
<gene>
    <name evidence="2" type="ORF">UREG_04463</name>
</gene>
<dbReference type="InterPro" id="IPR005804">
    <property type="entry name" value="FA_desaturase_dom"/>
</dbReference>
<evidence type="ECO:0000313" key="3">
    <source>
        <dbReference type="Proteomes" id="UP000002058"/>
    </source>
</evidence>
<dbReference type="InParanoid" id="C4JP81"/>
<dbReference type="eggNOG" id="ENOG502RXW6">
    <property type="taxonomic scope" value="Eukaryota"/>
</dbReference>
<protein>
    <recommendedName>
        <fullName evidence="1">Fatty acid desaturase domain-containing protein</fullName>
    </recommendedName>
</protein>
<dbReference type="GO" id="GO:0006629">
    <property type="term" value="P:lipid metabolic process"/>
    <property type="evidence" value="ECO:0007669"/>
    <property type="project" value="InterPro"/>
</dbReference>
<dbReference type="HOGENOM" id="CLU_967077_0_0_1"/>
<name>C4JP81_UNCRE</name>
<dbReference type="GeneID" id="8441063"/>
<dbReference type="VEuPathDB" id="FungiDB:UREG_04463"/>
<dbReference type="PANTHER" id="PTHR36459">
    <property type="entry name" value="ORF"/>
    <property type="match status" value="1"/>
</dbReference>
<accession>C4JP81</accession>
<evidence type="ECO:0000313" key="2">
    <source>
        <dbReference type="EMBL" id="EEP79617.1"/>
    </source>
</evidence>
<dbReference type="AlphaFoldDB" id="C4JP81"/>
<sequence length="288" mass="33437">MDPSTFIDPQLTLPDLLVLKNLLKDVESRDGARSVARVETDVVMISHLLLYLTTSVPSALLLYHHFTWLHGIAHWILHVWYAGTYTLMKHQYVHMNGILAPRYYLVDLLFPITTLKGNGPRRSEFDYVANARATSCVFILPLLTLRLGLMVGNWGQHAFVDVSDPTSDFRSSITLIDVASNRFCFNDGYHTSHHLHPRRHWREHPAAFVKQKARYAEERALVFRNIDFLMVTLKLLQKDYMYLAKCLVPIGEYQTKLSLEQRAEMLKSRTRRLTTEELWSKFHKNKLG</sequence>
<dbReference type="Proteomes" id="UP000002058">
    <property type="component" value="Unassembled WGS sequence"/>
</dbReference>
<dbReference type="OrthoDB" id="1470350at2759"/>
<evidence type="ECO:0000259" key="1">
    <source>
        <dbReference type="Pfam" id="PF00487"/>
    </source>
</evidence>
<proteinExistence type="predicted"/>
<dbReference type="KEGG" id="ure:UREG_04463"/>
<dbReference type="Pfam" id="PF00487">
    <property type="entry name" value="FA_desaturase"/>
    <property type="match status" value="1"/>
</dbReference>